<keyword evidence="1" id="KW-0732">Signal</keyword>
<comment type="caution">
    <text evidence="3">The sequence shown here is derived from an EMBL/GenBank/DDBJ whole genome shotgun (WGS) entry which is preliminary data.</text>
</comment>
<feature type="signal peptide" evidence="1">
    <location>
        <begin position="1"/>
        <end position="22"/>
    </location>
</feature>
<accession>A0A427U6Q2</accession>
<evidence type="ECO:0000256" key="1">
    <source>
        <dbReference type="SAM" id="SignalP"/>
    </source>
</evidence>
<protein>
    <submittedName>
        <fullName evidence="3">Uncharacterized protein</fullName>
    </submittedName>
</protein>
<dbReference type="Proteomes" id="UP000269041">
    <property type="component" value="Unassembled WGS sequence"/>
</dbReference>
<reference evidence="3 4" key="1">
    <citation type="submission" date="2018-12" db="EMBL/GenBank/DDBJ databases">
        <title>Genomic taxonomy of the Vibrionaceae family.</title>
        <authorList>
            <person name="Gomez-Gil B."/>
            <person name="Enciso-Ibarra K."/>
        </authorList>
    </citation>
    <scope>NUCLEOTIDE SEQUENCE [LARGE SCALE GENOMIC DNA]</scope>
    <source>
        <strain evidence="3 4">CAIM 594</strain>
    </source>
</reference>
<dbReference type="EMBL" id="VTXC01000011">
    <property type="protein sequence ID" value="NOH70859.1"/>
    <property type="molecule type" value="Genomic_DNA"/>
</dbReference>
<feature type="chain" id="PRO_5044603576" evidence="1">
    <location>
        <begin position="23"/>
        <end position="352"/>
    </location>
</feature>
<evidence type="ECO:0000313" key="5">
    <source>
        <dbReference type="Proteomes" id="UP000565719"/>
    </source>
</evidence>
<name>A0A427U6Q2_9VIBR</name>
<evidence type="ECO:0000313" key="4">
    <source>
        <dbReference type="Proteomes" id="UP000269041"/>
    </source>
</evidence>
<keyword evidence="4" id="KW-1185">Reference proteome</keyword>
<evidence type="ECO:0000313" key="2">
    <source>
        <dbReference type="EMBL" id="NOH70859.1"/>
    </source>
</evidence>
<dbReference type="AlphaFoldDB" id="A0A427U6Q2"/>
<dbReference type="OrthoDB" id="7067409at2"/>
<gene>
    <name evidence="3" type="ORF">EJA03_04195</name>
    <name evidence="2" type="ORF">F0225_05820</name>
</gene>
<dbReference type="RefSeq" id="WP_125319991.1">
    <property type="nucleotide sequence ID" value="NZ_AP024890.1"/>
</dbReference>
<sequence length="352" mass="39474">MRHNWFKFILMSTSLYSFTAYSQPFESVIVTSGQGGDYHAGLVLKDLIPNSKQVDVDAFGELNPGKRKCQIIFGQGAADKLLTNKEFIKSFSKEPLAIYSHLLDPSILDFVKHHVDNGGRINLFVTDSQLNKLKLSSPLLYKKTQSKESNIKVYSAPLAASSIVPDDNVHISAPKLDNVIWFGGNYTNSKGRRETFTTKQFADSLNQIKGSIATGSSIGLFLMPRLFTNDMTRNEKSARVQALVNRFPNNKVIIFASQDLLSQFSVTSETSVPSSYTRLMLSDWGNTRQFASVDQYNIFSDLSKYTVTPFLINDEDQDQVLYAKTYLAAKKNPVQQTNIMQLIEIHQCSSSM</sequence>
<dbReference type="Proteomes" id="UP000565719">
    <property type="component" value="Unassembled WGS sequence"/>
</dbReference>
<proteinExistence type="predicted"/>
<dbReference type="EMBL" id="RSFA01000011">
    <property type="protein sequence ID" value="RSD32338.1"/>
    <property type="molecule type" value="Genomic_DNA"/>
</dbReference>
<reference evidence="2 5" key="2">
    <citation type="submission" date="2019-09" db="EMBL/GenBank/DDBJ databases">
        <title>Draft genome sequencing and comparative genomics of hatchery-associated Vibrios.</title>
        <authorList>
            <person name="Kehlet-Delgado H."/>
            <person name="Mueller R.S."/>
        </authorList>
    </citation>
    <scope>NUCLEOTIDE SEQUENCE [LARGE SCALE GENOMIC DNA]</scope>
    <source>
        <strain evidence="2 5">99-46-Y</strain>
    </source>
</reference>
<organism evidence="3 4">
    <name type="scientific">Vibrio pectenicida</name>
    <dbReference type="NCBI Taxonomy" id="62763"/>
    <lineage>
        <taxon>Bacteria</taxon>
        <taxon>Pseudomonadati</taxon>
        <taxon>Pseudomonadota</taxon>
        <taxon>Gammaproteobacteria</taxon>
        <taxon>Vibrionales</taxon>
        <taxon>Vibrionaceae</taxon>
        <taxon>Vibrio</taxon>
    </lineage>
</organism>
<evidence type="ECO:0000313" key="3">
    <source>
        <dbReference type="EMBL" id="RSD32338.1"/>
    </source>
</evidence>